<comment type="subcellular location">
    <subcellularLocation>
        <location evidence="1">Cell membrane</location>
        <topology evidence="1">Multi-pass membrane protein</topology>
    </subcellularLocation>
</comment>
<feature type="transmembrane region" description="Helical" evidence="8">
    <location>
        <begin position="751"/>
        <end position="772"/>
    </location>
</feature>
<name>A0A562INU4_9ACTN</name>
<protein>
    <submittedName>
        <fullName evidence="10">Undecaprenyl-diphosphatase</fullName>
    </submittedName>
</protein>
<evidence type="ECO:0000256" key="1">
    <source>
        <dbReference type="ARBA" id="ARBA00004651"/>
    </source>
</evidence>
<keyword evidence="2" id="KW-1003">Cell membrane</keyword>
<feature type="transmembrane region" description="Helical" evidence="8">
    <location>
        <begin position="69"/>
        <end position="93"/>
    </location>
</feature>
<accession>A0A562INU4</accession>
<organism evidence="10 11">
    <name type="scientific">Modestobacter roseus</name>
    <dbReference type="NCBI Taxonomy" id="1181884"/>
    <lineage>
        <taxon>Bacteria</taxon>
        <taxon>Bacillati</taxon>
        <taxon>Actinomycetota</taxon>
        <taxon>Actinomycetes</taxon>
        <taxon>Geodermatophilales</taxon>
        <taxon>Geodermatophilaceae</taxon>
        <taxon>Modestobacter</taxon>
    </lineage>
</organism>
<comment type="caution">
    <text evidence="10">The sequence shown here is derived from an EMBL/GenBank/DDBJ whole genome shotgun (WGS) entry which is preliminary data.</text>
</comment>
<dbReference type="PANTHER" id="PTHR14969:SF62">
    <property type="entry name" value="DECAPRENYLPHOSPHORYL-5-PHOSPHORIBOSE PHOSPHATASE RV3807C-RELATED"/>
    <property type="match status" value="1"/>
</dbReference>
<dbReference type="Pfam" id="PF03706">
    <property type="entry name" value="LPG_synthase_TM"/>
    <property type="match status" value="1"/>
</dbReference>
<evidence type="ECO:0000256" key="8">
    <source>
        <dbReference type="SAM" id="Phobius"/>
    </source>
</evidence>
<feature type="transmembrane region" description="Helical" evidence="8">
    <location>
        <begin position="640"/>
        <end position="661"/>
    </location>
</feature>
<evidence type="ECO:0000256" key="2">
    <source>
        <dbReference type="ARBA" id="ARBA00022475"/>
    </source>
</evidence>
<dbReference type="InterPro" id="IPR022791">
    <property type="entry name" value="L-PG_synthase/AglD"/>
</dbReference>
<feature type="transmembrane region" description="Helical" evidence="8">
    <location>
        <begin position="498"/>
        <end position="520"/>
    </location>
</feature>
<evidence type="ECO:0000259" key="9">
    <source>
        <dbReference type="SMART" id="SM00014"/>
    </source>
</evidence>
<dbReference type="Pfam" id="PF01569">
    <property type="entry name" value="PAP2"/>
    <property type="match status" value="1"/>
</dbReference>
<reference evidence="10 11" key="1">
    <citation type="submission" date="2019-07" db="EMBL/GenBank/DDBJ databases">
        <title>R&amp;d 2014.</title>
        <authorList>
            <person name="Klenk H.-P."/>
        </authorList>
    </citation>
    <scope>NUCLEOTIDE SEQUENCE [LARGE SCALE GENOMIC DNA]</scope>
    <source>
        <strain evidence="10 11">DSM 45764</strain>
    </source>
</reference>
<feature type="transmembrane region" description="Helical" evidence="8">
    <location>
        <begin position="173"/>
        <end position="190"/>
    </location>
</feature>
<feature type="transmembrane region" description="Helical" evidence="8">
    <location>
        <begin position="532"/>
        <end position="554"/>
    </location>
</feature>
<gene>
    <name evidence="10" type="ORF">JD78_01209</name>
</gene>
<feature type="transmembrane region" description="Helical" evidence="8">
    <location>
        <begin position="723"/>
        <end position="744"/>
    </location>
</feature>
<dbReference type="InterPro" id="IPR000326">
    <property type="entry name" value="PAP2/HPO"/>
</dbReference>
<proteinExistence type="predicted"/>
<evidence type="ECO:0000256" key="6">
    <source>
        <dbReference type="ARBA" id="ARBA00023136"/>
    </source>
</evidence>
<keyword evidence="11" id="KW-1185">Reference proteome</keyword>
<evidence type="ECO:0000313" key="10">
    <source>
        <dbReference type="EMBL" id="TWH72687.1"/>
    </source>
</evidence>
<dbReference type="GO" id="GO:0005886">
    <property type="term" value="C:plasma membrane"/>
    <property type="evidence" value="ECO:0007669"/>
    <property type="project" value="UniProtKB-SubCell"/>
</dbReference>
<keyword evidence="5 8" id="KW-1133">Transmembrane helix</keyword>
<dbReference type="EMBL" id="VLKF01000001">
    <property type="protein sequence ID" value="TWH72687.1"/>
    <property type="molecule type" value="Genomic_DNA"/>
</dbReference>
<dbReference type="AlphaFoldDB" id="A0A562INU4"/>
<sequence length="799" mass="82651">MSAHVLVPRETRSVAAPGRPGRPHRHGGDLVRVGLGLALLGVGFLLARRGEISLLERDLFRLVNDLPTLVLPVVWAVMQLGNVVAVPTVAALAAATRRLRLARDLLVSGVLAYLGADLVKSAVQRERPAGLPVGDVLVEGPITGLGFISGHTAVAAALATAAAPYLSRRPRRVVWALAWTVGLARIYVGAHLPLDVLGGIGAGWAIGSLVHWVFGVPRWQPDPGRVAGLLHRFGLPVTHLAPAGGDARSSHPFTGVDEDSRPVFVKVLDPDRYERDWLYRAARWLAVRDVKDADALAPLDQQAANEALAAMTARERGVRAPAVLLARGAGRLALVVQRRVDGRGLDELSAAEFTPALLDEVWHQVALLRHARVAHHDLVAASLLVDAAGSAWVVDFGNAQTGAEDEALSGDVAELLASLAAVAPAERVVSSAVRVLGAEAVAAALPGLAPLSLSAANRGVLRADPERLPRLRAEVRRQLGLPHPDRPGAVRTGPWARAAAVASAGVVFSGLTVVAGGAGILESVERGGWRWLGGALLFAVLGRAALAAATLAAVERRIALGRAFGATTSTDCAGVLRGRPGGRRVAARFLERAGVLPAAAERATVRTAAASTAAAGLVAVVAVVLGLVEGRLGGWRTPASPLPLLLVGAAGLLLVLAVRALTRRGADGQAGPAQHQPSWSAARPRSGDAVRWGALLGWSTLGIALEAAALAAALHAVGGHLPLLATTAVYALIRLAWTVVPVLALPGAGEVLLLLALTALGAPLAGACAGVLVFRLLVFWVPVAVGALVIGRSWHHEPV</sequence>
<dbReference type="RefSeq" id="WP_153361926.1">
    <property type="nucleotide sequence ID" value="NZ_ML762521.1"/>
</dbReference>
<dbReference type="InterPro" id="IPR036938">
    <property type="entry name" value="PAP2/HPO_sf"/>
</dbReference>
<dbReference type="Proteomes" id="UP000321490">
    <property type="component" value="Unassembled WGS sequence"/>
</dbReference>
<feature type="domain" description="Phosphatidic acid phosphatase type 2/haloperoxidase" evidence="9">
    <location>
        <begin position="102"/>
        <end position="211"/>
    </location>
</feature>
<keyword evidence="6 8" id="KW-0472">Membrane</keyword>
<feature type="transmembrane region" description="Helical" evidence="8">
    <location>
        <begin position="608"/>
        <end position="628"/>
    </location>
</feature>
<dbReference type="GO" id="GO:0016787">
    <property type="term" value="F:hydrolase activity"/>
    <property type="evidence" value="ECO:0007669"/>
    <property type="project" value="UniProtKB-KW"/>
</dbReference>
<feature type="transmembrane region" description="Helical" evidence="8">
    <location>
        <begin position="692"/>
        <end position="717"/>
    </location>
</feature>
<evidence type="ECO:0000256" key="4">
    <source>
        <dbReference type="ARBA" id="ARBA00022801"/>
    </source>
</evidence>
<dbReference type="SUPFAM" id="SSF56112">
    <property type="entry name" value="Protein kinase-like (PK-like)"/>
    <property type="match status" value="1"/>
</dbReference>
<evidence type="ECO:0000313" key="11">
    <source>
        <dbReference type="Proteomes" id="UP000321490"/>
    </source>
</evidence>
<evidence type="ECO:0000256" key="5">
    <source>
        <dbReference type="ARBA" id="ARBA00022989"/>
    </source>
</evidence>
<feature type="region of interest" description="Disordered" evidence="7">
    <location>
        <begin position="1"/>
        <end position="25"/>
    </location>
</feature>
<dbReference type="PANTHER" id="PTHR14969">
    <property type="entry name" value="SPHINGOSINE-1-PHOSPHATE PHOSPHOHYDROLASE"/>
    <property type="match status" value="1"/>
</dbReference>
<dbReference type="SMART" id="SM00014">
    <property type="entry name" value="acidPPc"/>
    <property type="match status" value="1"/>
</dbReference>
<feature type="transmembrane region" description="Helical" evidence="8">
    <location>
        <begin position="778"/>
        <end position="795"/>
    </location>
</feature>
<dbReference type="OrthoDB" id="5242664at2"/>
<feature type="transmembrane region" description="Helical" evidence="8">
    <location>
        <begin position="196"/>
        <end position="215"/>
    </location>
</feature>
<dbReference type="InterPro" id="IPR011009">
    <property type="entry name" value="Kinase-like_dom_sf"/>
</dbReference>
<keyword evidence="4" id="KW-0378">Hydrolase</keyword>
<evidence type="ECO:0000256" key="3">
    <source>
        <dbReference type="ARBA" id="ARBA00022692"/>
    </source>
</evidence>
<dbReference type="Gene3D" id="1.20.144.10">
    <property type="entry name" value="Phosphatidic acid phosphatase type 2/haloperoxidase"/>
    <property type="match status" value="1"/>
</dbReference>
<feature type="transmembrane region" description="Helical" evidence="8">
    <location>
        <begin position="30"/>
        <end position="49"/>
    </location>
</feature>
<dbReference type="SUPFAM" id="SSF48317">
    <property type="entry name" value="Acid phosphatase/Vanadium-dependent haloperoxidase"/>
    <property type="match status" value="1"/>
</dbReference>
<evidence type="ECO:0000256" key="7">
    <source>
        <dbReference type="SAM" id="MobiDB-lite"/>
    </source>
</evidence>
<keyword evidence="3 8" id="KW-0812">Transmembrane</keyword>